<comment type="similarity">
    <text evidence="3 9">Belongs to the nonaspanin (TM9SF) (TC 9.A.2) family.</text>
</comment>
<keyword evidence="4 9" id="KW-0812">Transmembrane</keyword>
<evidence type="ECO:0000256" key="4">
    <source>
        <dbReference type="ARBA" id="ARBA00022692"/>
    </source>
</evidence>
<dbReference type="AlphaFoldDB" id="A0A1L0CVP5"/>
<reference evidence="10 11" key="1">
    <citation type="submission" date="2016-10" db="EMBL/GenBank/DDBJ databases">
        <authorList>
            <person name="de Groot N.N."/>
        </authorList>
    </citation>
    <scope>NUCLEOTIDE SEQUENCE [LARGE SCALE GENOMIC DNA]</scope>
    <source>
        <strain evidence="10 11">CBS 141442</strain>
    </source>
</reference>
<dbReference type="PANTHER" id="PTHR10766">
    <property type="entry name" value="TRANSMEMBRANE 9 SUPERFAMILY PROTEIN"/>
    <property type="match status" value="1"/>
</dbReference>
<feature type="signal peptide" evidence="9">
    <location>
        <begin position="1"/>
        <end position="16"/>
    </location>
</feature>
<keyword evidence="8 9" id="KW-0472">Membrane</keyword>
<feature type="transmembrane region" description="Helical" evidence="9">
    <location>
        <begin position="584"/>
        <end position="605"/>
    </location>
</feature>
<evidence type="ECO:0000313" key="11">
    <source>
        <dbReference type="Proteomes" id="UP000182334"/>
    </source>
</evidence>
<dbReference type="Pfam" id="PF02990">
    <property type="entry name" value="EMP70"/>
    <property type="match status" value="1"/>
</dbReference>
<sequence>MLLHVWFLYLTVMVSAFDFFSPKRYRKGEKVELLLNKIESDHTQLPFRYNDLPFVCYDRSKKAKSMLLGEILRGDRFWESLYELEFKVDKPCLHLCQMRTTQNGAARADYLIRNGYVVHWNLDGLPGATTFTGANHVSRYYAAGFPLGFVKGDKSYLYNHVTLVIRYHTEKDGMSSIVGFEVYPKSVINEVCPGTSKNYKNFPIELPRDKNKKLIEQHTLIPYTYSVYWREDNSVSYQNRWDLYYDNDSSITSNHIHWLSLVNSLVLFCLVSLVVAITMFRLLKTDLQSGTSIPLTRSEIDGTNGNSGLWKNLVNVVMNKPPRTLLLCTLVSSGIQCLVALVGVVVILVLNSKLNFGSGSSSSAFFNLHQGAFFSCSIVLLLASGFVSAYLGVILFKIMSNEPPRTKYDTRRTFILSSLFAGTLPFTLLSVVLTLNLFVWAKESSNALPFGTIVVLILLFGIIELPLGILGGLLGNKFEFPLKSFMVTSYVPESKSVGKIASRRSFVMNPIISTLAFGLIPFGIAYVDLLFIFNSIWLEKTTFYYMYGFLLLTVMLLLVVVAESAIVVTYLSLAVYNNPNWQWLCFRVGFSIAWYVYAYTIYYFVSYLHMTDFVSVLIYFSYMALFSVALGVACGAISVVTSAVFIRSIYGMVKSD</sequence>
<evidence type="ECO:0000256" key="7">
    <source>
        <dbReference type="ARBA" id="ARBA00023034"/>
    </source>
</evidence>
<protein>
    <recommendedName>
        <fullName evidence="9">Transmembrane 9 superfamily member</fullName>
    </recommendedName>
</protein>
<dbReference type="GO" id="GO:0072657">
    <property type="term" value="P:protein localization to membrane"/>
    <property type="evidence" value="ECO:0007669"/>
    <property type="project" value="TreeGrafter"/>
</dbReference>
<feature type="transmembrane region" description="Helical" evidence="9">
    <location>
        <begin position="258"/>
        <end position="283"/>
    </location>
</feature>
<dbReference type="GO" id="GO:0016020">
    <property type="term" value="C:membrane"/>
    <property type="evidence" value="ECO:0007669"/>
    <property type="project" value="UniProtKB-SubCell"/>
</dbReference>
<dbReference type="GO" id="GO:0005794">
    <property type="term" value="C:Golgi apparatus"/>
    <property type="evidence" value="ECO:0007669"/>
    <property type="project" value="UniProtKB-SubCell"/>
</dbReference>
<dbReference type="Proteomes" id="UP000182334">
    <property type="component" value="Chromosome I"/>
</dbReference>
<dbReference type="EMBL" id="LT635756">
    <property type="protein sequence ID" value="SGZ47953.1"/>
    <property type="molecule type" value="Genomic_DNA"/>
</dbReference>
<name>A0A1L0CVP5_9ASCO</name>
<feature type="transmembrane region" description="Helical" evidence="9">
    <location>
        <begin position="544"/>
        <end position="572"/>
    </location>
</feature>
<evidence type="ECO:0000256" key="2">
    <source>
        <dbReference type="ARBA" id="ARBA00004555"/>
    </source>
</evidence>
<feature type="transmembrane region" description="Helical" evidence="9">
    <location>
        <begin position="370"/>
        <end position="393"/>
    </location>
</feature>
<evidence type="ECO:0000313" key="10">
    <source>
        <dbReference type="EMBL" id="SGZ47953.1"/>
    </source>
</evidence>
<feature type="transmembrane region" description="Helical" evidence="9">
    <location>
        <begin position="325"/>
        <end position="350"/>
    </location>
</feature>
<evidence type="ECO:0000256" key="6">
    <source>
        <dbReference type="ARBA" id="ARBA00022989"/>
    </source>
</evidence>
<evidence type="ECO:0000256" key="9">
    <source>
        <dbReference type="RuleBase" id="RU363079"/>
    </source>
</evidence>
<dbReference type="OrthoDB" id="1666796at2759"/>
<proteinExistence type="inferred from homology"/>
<evidence type="ECO:0000256" key="3">
    <source>
        <dbReference type="ARBA" id="ARBA00005227"/>
    </source>
</evidence>
<feature type="chain" id="PRO_5011809622" description="Transmembrane 9 superfamily member" evidence="9">
    <location>
        <begin position="17"/>
        <end position="656"/>
    </location>
</feature>
<comment type="subcellular location">
    <subcellularLocation>
        <location evidence="2">Golgi apparatus</location>
    </subcellularLocation>
    <subcellularLocation>
        <location evidence="1">Membrane</location>
        <topology evidence="1">Multi-pass membrane protein</topology>
    </subcellularLocation>
</comment>
<feature type="transmembrane region" description="Helical" evidence="9">
    <location>
        <begin position="414"/>
        <end position="441"/>
    </location>
</feature>
<keyword evidence="7" id="KW-0333">Golgi apparatus</keyword>
<feature type="transmembrane region" description="Helical" evidence="9">
    <location>
        <begin position="617"/>
        <end position="646"/>
    </location>
</feature>
<keyword evidence="5 9" id="KW-0732">Signal</keyword>
<feature type="transmembrane region" description="Helical" evidence="9">
    <location>
        <begin position="511"/>
        <end position="538"/>
    </location>
</feature>
<keyword evidence="11" id="KW-1185">Reference proteome</keyword>
<gene>
    <name evidence="10" type="ORF">SAMEA4029010_CIC11G00000000132</name>
</gene>
<evidence type="ECO:0000256" key="1">
    <source>
        <dbReference type="ARBA" id="ARBA00004141"/>
    </source>
</evidence>
<evidence type="ECO:0000256" key="5">
    <source>
        <dbReference type="ARBA" id="ARBA00022729"/>
    </source>
</evidence>
<evidence type="ECO:0000256" key="8">
    <source>
        <dbReference type="ARBA" id="ARBA00023136"/>
    </source>
</evidence>
<dbReference type="PANTHER" id="PTHR10766:SF55">
    <property type="entry name" value="TRANSMEMBRANE 9 SUPERFAMILY MEMBER 4"/>
    <property type="match status" value="1"/>
</dbReference>
<dbReference type="InterPro" id="IPR004240">
    <property type="entry name" value="EMP70"/>
</dbReference>
<organism evidence="10 11">
    <name type="scientific">Sungouiella intermedia</name>
    <dbReference type="NCBI Taxonomy" id="45354"/>
    <lineage>
        <taxon>Eukaryota</taxon>
        <taxon>Fungi</taxon>
        <taxon>Dikarya</taxon>
        <taxon>Ascomycota</taxon>
        <taxon>Saccharomycotina</taxon>
        <taxon>Pichiomycetes</taxon>
        <taxon>Metschnikowiaceae</taxon>
        <taxon>Sungouiella</taxon>
    </lineage>
</organism>
<accession>A0A1L0CVP5</accession>
<keyword evidence="6 9" id="KW-1133">Transmembrane helix</keyword>
<dbReference type="STRING" id="45354.A0A1L0CVP5"/>
<feature type="transmembrane region" description="Helical" evidence="9">
    <location>
        <begin position="447"/>
        <end position="474"/>
    </location>
</feature>